<comment type="similarity">
    <text evidence="1">Belongs to the SIN1 family.</text>
</comment>
<gene>
    <name evidence="6" type="primary">EOG090X072S</name>
</gene>
<name>A0A9N6WXQ1_9CRUS</name>
<evidence type="ECO:0000259" key="4">
    <source>
        <dbReference type="Pfam" id="PF16978"/>
    </source>
</evidence>
<dbReference type="InterPro" id="IPR031567">
    <property type="entry name" value="CRIM_dom"/>
</dbReference>
<dbReference type="GO" id="GO:0031932">
    <property type="term" value="C:TORC2 complex"/>
    <property type="evidence" value="ECO:0007669"/>
    <property type="project" value="InterPro"/>
</dbReference>
<dbReference type="Pfam" id="PF05422">
    <property type="entry name" value="SIN1"/>
    <property type="match status" value="1"/>
</dbReference>
<sequence length="397" mass="44935">MCETVLHNTDVPRSIREEGKKLWFGQLDDSEDEYDDDGRVHTRSMGNSNDDFGTRRRRLNTVVRLEKMRKEQQAAAMISTVRWKDPGENVENSNNFEKRNVVPKRPLSALTKLIAEHASEPDSPFVEYAKFDGQSQLGVPSRTIRIFINLQNQEDRNYPMIACVIASAKVSELIGLICYKYNQEKKLPPISGSVSNFALYIAEDDGSADADFPSLEAKEIVSKFGFTSLALVRTSGGNSATEASTSGDNEVKKTSSSEQPPAVVLESTDYHSFKGYLLHKVRPKTEISLGISWDQVEIKPCWTQRSTVTTMLWPKPNLKATQLAMEVIVDCVPMASVANSVAIIYYHTEKRKWRRLRIECHPKTVDQVTAKLTFILEIRGSHYRQEYLHHSSSHKPH</sequence>
<dbReference type="PANTHER" id="PTHR13335">
    <property type="entry name" value="TARGET OF RAPAMYCIN COMPLEX 2 SUBUNIT MAPKAP1"/>
    <property type="match status" value="1"/>
</dbReference>
<dbReference type="InterPro" id="IPR008828">
    <property type="entry name" value="Sin1/Avo1"/>
</dbReference>
<dbReference type="GO" id="GO:0005886">
    <property type="term" value="C:plasma membrane"/>
    <property type="evidence" value="ECO:0007669"/>
    <property type="project" value="TreeGrafter"/>
</dbReference>
<accession>A0A9N6WXQ1</accession>
<dbReference type="Pfam" id="PF16978">
    <property type="entry name" value="CRIM"/>
    <property type="match status" value="1"/>
</dbReference>
<dbReference type="GO" id="GO:0005546">
    <property type="term" value="F:phosphatidylinositol-4,5-bisphosphate binding"/>
    <property type="evidence" value="ECO:0007669"/>
    <property type="project" value="TreeGrafter"/>
</dbReference>
<dbReference type="EMBL" id="OC985887">
    <property type="protein sequence ID" value="CAG4642542.1"/>
    <property type="molecule type" value="Genomic_DNA"/>
</dbReference>
<protein>
    <submittedName>
        <fullName evidence="6">EOG090X072S</fullName>
    </submittedName>
</protein>
<dbReference type="Gene3D" id="2.30.29.30">
    <property type="entry name" value="Pleckstrin-homology domain (PH domain)/Phosphotyrosine-binding domain (PTB)"/>
    <property type="match status" value="1"/>
</dbReference>
<evidence type="ECO:0000313" key="6">
    <source>
        <dbReference type="EMBL" id="CAG4642542.1"/>
    </source>
</evidence>
<evidence type="ECO:0000256" key="1">
    <source>
        <dbReference type="ARBA" id="ARBA00009407"/>
    </source>
</evidence>
<evidence type="ECO:0000256" key="2">
    <source>
        <dbReference type="SAM" id="MobiDB-lite"/>
    </source>
</evidence>
<dbReference type="InterPro" id="IPR031313">
    <property type="entry name" value="Sin1_PH_dom"/>
</dbReference>
<dbReference type="Pfam" id="PF16979">
    <property type="entry name" value="SIN1_PH"/>
    <property type="match status" value="1"/>
</dbReference>
<evidence type="ECO:0000259" key="5">
    <source>
        <dbReference type="Pfam" id="PF16979"/>
    </source>
</evidence>
<dbReference type="InterPro" id="IPR011993">
    <property type="entry name" value="PH-like_dom_sf"/>
</dbReference>
<evidence type="ECO:0000259" key="3">
    <source>
        <dbReference type="Pfam" id="PF05422"/>
    </source>
</evidence>
<feature type="domain" description="SIN1-type PH" evidence="5">
    <location>
        <begin position="269"/>
        <end position="377"/>
    </location>
</feature>
<feature type="region of interest" description="Disordered" evidence="2">
    <location>
        <begin position="31"/>
        <end position="55"/>
    </location>
</feature>
<organism evidence="6">
    <name type="scientific">Evadne anonyx</name>
    <dbReference type="NCBI Taxonomy" id="141404"/>
    <lineage>
        <taxon>Eukaryota</taxon>
        <taxon>Metazoa</taxon>
        <taxon>Ecdysozoa</taxon>
        <taxon>Arthropoda</taxon>
        <taxon>Crustacea</taxon>
        <taxon>Branchiopoda</taxon>
        <taxon>Diplostraca</taxon>
        <taxon>Cladocera</taxon>
        <taxon>Onychopoda</taxon>
        <taxon>Podonidae</taxon>
        <taxon>Evadne</taxon>
    </lineage>
</organism>
<proteinExistence type="inferred from homology"/>
<reference evidence="6" key="1">
    <citation type="submission" date="2021-04" db="EMBL/GenBank/DDBJ databases">
        <authorList>
            <person name="Cornetti L."/>
        </authorList>
    </citation>
    <scope>NUCLEOTIDE SEQUENCE</scope>
</reference>
<dbReference type="GO" id="GO:0005737">
    <property type="term" value="C:cytoplasm"/>
    <property type="evidence" value="ECO:0007669"/>
    <property type="project" value="TreeGrafter"/>
</dbReference>
<dbReference type="InterPro" id="IPR032679">
    <property type="entry name" value="Sin1_N"/>
</dbReference>
<dbReference type="GO" id="GO:0038203">
    <property type="term" value="P:TORC2 signaling"/>
    <property type="evidence" value="ECO:0007669"/>
    <property type="project" value="TreeGrafter"/>
</dbReference>
<dbReference type="AlphaFoldDB" id="A0A9N6WXQ1"/>
<feature type="domain" description="Sin1 N-terminal" evidence="3">
    <location>
        <begin position="28"/>
        <end position="100"/>
    </location>
</feature>
<feature type="region of interest" description="Disordered" evidence="2">
    <location>
        <begin position="237"/>
        <end position="261"/>
    </location>
</feature>
<dbReference type="PANTHER" id="PTHR13335:SF1">
    <property type="entry name" value="TARGET OF RAPAMYCIN COMPLEX 2 SUBUNIT MAPKAP1"/>
    <property type="match status" value="1"/>
</dbReference>
<feature type="domain" description="CRIM" evidence="4">
    <location>
        <begin position="108"/>
        <end position="236"/>
    </location>
</feature>
<feature type="compositionally biased region" description="Polar residues" evidence="2">
    <location>
        <begin position="237"/>
        <end position="248"/>
    </location>
</feature>